<dbReference type="Gene3D" id="3.40.50.720">
    <property type="entry name" value="NAD(P)-binding Rossmann-like Domain"/>
    <property type="match status" value="1"/>
</dbReference>
<sequence>MRVAGQVVVIAVLDGGDGDGPARRFAAAGATGLLLADPRPGVAEDLAAALDRPGCPVVGVSSDIHQPSDIAALVTSAEQHLGRIDLFCVAGPDGERIVALDELPGDLDRLAELLDPLSTAIGEVVPPQRAVLTEVAEVA</sequence>
<evidence type="ECO:0000313" key="2">
    <source>
        <dbReference type="Proteomes" id="UP000317940"/>
    </source>
</evidence>
<reference evidence="1 2" key="1">
    <citation type="submission" date="2019-06" db="EMBL/GenBank/DDBJ databases">
        <title>Sequencing the genomes of 1000 actinobacteria strains.</title>
        <authorList>
            <person name="Klenk H.-P."/>
        </authorList>
    </citation>
    <scope>NUCLEOTIDE SEQUENCE [LARGE SCALE GENOMIC DNA]</scope>
    <source>
        <strain evidence="1 2">DSM 44826</strain>
    </source>
</reference>
<evidence type="ECO:0008006" key="3">
    <source>
        <dbReference type="Google" id="ProtNLM"/>
    </source>
</evidence>
<dbReference type="Proteomes" id="UP000317940">
    <property type="component" value="Unassembled WGS sequence"/>
</dbReference>
<name>A0A561UFS2_9ACTN</name>
<keyword evidence="2" id="KW-1185">Reference proteome</keyword>
<protein>
    <recommendedName>
        <fullName evidence="3">Short subunit dehydrogenase</fullName>
    </recommendedName>
</protein>
<organism evidence="1 2">
    <name type="scientific">Kitasatospora viridis</name>
    <dbReference type="NCBI Taxonomy" id="281105"/>
    <lineage>
        <taxon>Bacteria</taxon>
        <taxon>Bacillati</taxon>
        <taxon>Actinomycetota</taxon>
        <taxon>Actinomycetes</taxon>
        <taxon>Kitasatosporales</taxon>
        <taxon>Streptomycetaceae</taxon>
        <taxon>Kitasatospora</taxon>
    </lineage>
</organism>
<comment type="caution">
    <text evidence="1">The sequence shown here is derived from an EMBL/GenBank/DDBJ whole genome shotgun (WGS) entry which is preliminary data.</text>
</comment>
<dbReference type="RefSeq" id="WP_145904687.1">
    <property type="nucleotide sequence ID" value="NZ_BAAAMZ010000018.1"/>
</dbReference>
<dbReference type="SUPFAM" id="SSF51735">
    <property type="entry name" value="NAD(P)-binding Rossmann-fold domains"/>
    <property type="match status" value="1"/>
</dbReference>
<dbReference type="InterPro" id="IPR036291">
    <property type="entry name" value="NAD(P)-bd_dom_sf"/>
</dbReference>
<evidence type="ECO:0000313" key="1">
    <source>
        <dbReference type="EMBL" id="TWF98219.1"/>
    </source>
</evidence>
<dbReference type="AlphaFoldDB" id="A0A561UFS2"/>
<gene>
    <name evidence="1" type="ORF">FHX73_112023</name>
</gene>
<dbReference type="OrthoDB" id="3869622at2"/>
<accession>A0A561UFS2</accession>
<dbReference type="EMBL" id="VIWT01000001">
    <property type="protein sequence ID" value="TWF98219.1"/>
    <property type="molecule type" value="Genomic_DNA"/>
</dbReference>
<proteinExistence type="predicted"/>